<sequence length="479" mass="54266">MHPNLNQERDFLIVLIGGMDSSGGAGLSRDIEFQRNDENLRVLPTFLSFQGDELKLVNVEKEYFKACLRDILELSKIRPLLIKVGALSEIWQVEELIYLKTKTTGSVLVYDPVISSSSGHVFMQPELLDYIKTHFLKIVDLFTPNLDEVQKFSKIEIKDLIDFKRAANKISTKSILIKGGHHHSHLDFFASHETSFFMKSPFYKKNFRGTGCSLASLIIRGLSEGQFLCDAVVWAKGVLASNLKLSNNYLELKTLTPELPKLSFDGEFESYQFPKLEVKETTFYAIISNSQELEEILYAGVKIVQLRIKDKSEDYIRSEVRKCVELCQKRNIQLYINDFWQVAISEKAHGVHLGFEDLQTVDLKIIEKSGLLLGVSSHSYLEGAYVSALNPSYLALGPIFKTTLKSMNFKPQGKISLRTWIEIFQCPVVAIGGITLENSDPILKEKPAYICAVQDISKNSNPGLRVRNWLKKIDLLCVP</sequence>
<evidence type="ECO:0000313" key="4">
    <source>
        <dbReference type="Proteomes" id="UP000196531"/>
    </source>
</evidence>
<dbReference type="GO" id="GO:0008972">
    <property type="term" value="F:phosphomethylpyrimidine kinase activity"/>
    <property type="evidence" value="ECO:0007669"/>
    <property type="project" value="TreeGrafter"/>
</dbReference>
<dbReference type="SUPFAM" id="SSF53613">
    <property type="entry name" value="Ribokinase-like"/>
    <property type="match status" value="1"/>
</dbReference>
<dbReference type="Proteomes" id="UP000196531">
    <property type="component" value="Unassembled WGS sequence"/>
</dbReference>
<dbReference type="Pfam" id="PF02581">
    <property type="entry name" value="TMP-TENI"/>
    <property type="match status" value="1"/>
</dbReference>
<name>A0A1Y5FF96_9BACT</name>
<dbReference type="UniPathway" id="UPA00060">
    <property type="reaction ID" value="UER00138"/>
</dbReference>
<gene>
    <name evidence="3" type="ORF">A9Q84_13175</name>
</gene>
<evidence type="ECO:0000259" key="1">
    <source>
        <dbReference type="Pfam" id="PF02581"/>
    </source>
</evidence>
<dbReference type="AlphaFoldDB" id="A0A1Y5FF96"/>
<dbReference type="Gene3D" id="3.40.1190.20">
    <property type="match status" value="1"/>
</dbReference>
<dbReference type="SUPFAM" id="SSF51391">
    <property type="entry name" value="Thiamin phosphate synthase"/>
    <property type="match status" value="1"/>
</dbReference>
<dbReference type="InterPro" id="IPR036206">
    <property type="entry name" value="ThiamineP_synth_sf"/>
</dbReference>
<dbReference type="GO" id="GO:0005829">
    <property type="term" value="C:cytosol"/>
    <property type="evidence" value="ECO:0007669"/>
    <property type="project" value="TreeGrafter"/>
</dbReference>
<proteinExistence type="predicted"/>
<dbReference type="PANTHER" id="PTHR20858">
    <property type="entry name" value="PHOSPHOMETHYLPYRIMIDINE KINASE"/>
    <property type="match status" value="1"/>
</dbReference>
<dbReference type="InterPro" id="IPR013749">
    <property type="entry name" value="PM/HMP-P_kinase-1"/>
</dbReference>
<dbReference type="Pfam" id="PF08543">
    <property type="entry name" value="Phos_pyr_kin"/>
    <property type="match status" value="1"/>
</dbReference>
<comment type="caution">
    <text evidence="3">The sequence shown here is derived from an EMBL/GenBank/DDBJ whole genome shotgun (WGS) entry which is preliminary data.</text>
</comment>
<dbReference type="EMBL" id="MAAO01000006">
    <property type="protein sequence ID" value="OUR97272.1"/>
    <property type="molecule type" value="Genomic_DNA"/>
</dbReference>
<dbReference type="CDD" id="cd00564">
    <property type="entry name" value="TMP_TenI"/>
    <property type="match status" value="1"/>
</dbReference>
<dbReference type="InterPro" id="IPR029056">
    <property type="entry name" value="Ribokinase-like"/>
</dbReference>
<accession>A0A1Y5FF96</accession>
<dbReference type="PANTHER" id="PTHR20858:SF17">
    <property type="entry name" value="HYDROXYMETHYLPYRIMIDINE_PHOSPHOMETHYLPYRIMIDINE KINASE THI20-RELATED"/>
    <property type="match status" value="1"/>
</dbReference>
<protein>
    <submittedName>
        <fullName evidence="3">Uncharacterized protein</fullName>
    </submittedName>
</protein>
<dbReference type="InterPro" id="IPR022998">
    <property type="entry name" value="ThiamineP_synth_TenI"/>
</dbReference>
<evidence type="ECO:0000313" key="3">
    <source>
        <dbReference type="EMBL" id="OUR97272.1"/>
    </source>
</evidence>
<dbReference type="GO" id="GO:0008902">
    <property type="term" value="F:hydroxymethylpyrimidine kinase activity"/>
    <property type="evidence" value="ECO:0007669"/>
    <property type="project" value="TreeGrafter"/>
</dbReference>
<dbReference type="Gene3D" id="3.20.20.70">
    <property type="entry name" value="Aldolase class I"/>
    <property type="match status" value="1"/>
</dbReference>
<evidence type="ECO:0000259" key="2">
    <source>
        <dbReference type="Pfam" id="PF08543"/>
    </source>
</evidence>
<feature type="domain" description="Pyridoxamine kinase/Phosphomethylpyrimidine kinase" evidence="2">
    <location>
        <begin position="20"/>
        <end position="244"/>
    </location>
</feature>
<dbReference type="GO" id="GO:0009229">
    <property type="term" value="P:thiamine diphosphate biosynthetic process"/>
    <property type="evidence" value="ECO:0007669"/>
    <property type="project" value="UniProtKB-UniPathway"/>
</dbReference>
<dbReference type="GO" id="GO:0009228">
    <property type="term" value="P:thiamine biosynthetic process"/>
    <property type="evidence" value="ECO:0007669"/>
    <property type="project" value="UniProtKB-KW"/>
</dbReference>
<organism evidence="3 4">
    <name type="scientific">Halobacteriovorax marinus</name>
    <dbReference type="NCBI Taxonomy" id="97084"/>
    <lineage>
        <taxon>Bacteria</taxon>
        <taxon>Pseudomonadati</taxon>
        <taxon>Bdellovibrionota</taxon>
        <taxon>Bacteriovoracia</taxon>
        <taxon>Bacteriovoracales</taxon>
        <taxon>Halobacteriovoraceae</taxon>
        <taxon>Halobacteriovorax</taxon>
    </lineage>
</organism>
<reference evidence="4" key="1">
    <citation type="journal article" date="2017" name="Proc. Natl. Acad. Sci. U.S.A.">
        <title>Simulation of Deepwater Horizon oil plume reveals substrate specialization within a complex community of hydrocarbon-degraders.</title>
        <authorList>
            <person name="Hu P."/>
            <person name="Dubinsky E.A."/>
            <person name="Probst A.J."/>
            <person name="Wang J."/>
            <person name="Sieber C.M.K."/>
            <person name="Tom L.M."/>
            <person name="Gardinali P."/>
            <person name="Banfield J.F."/>
            <person name="Atlas R.M."/>
            <person name="Andersen G.L."/>
        </authorList>
    </citation>
    <scope>NUCLEOTIDE SEQUENCE [LARGE SCALE GENOMIC DNA]</scope>
</reference>
<feature type="domain" description="Thiamine phosphate synthase/TenI" evidence="1">
    <location>
        <begin position="291"/>
        <end position="456"/>
    </location>
</feature>
<dbReference type="InterPro" id="IPR013785">
    <property type="entry name" value="Aldolase_TIM"/>
</dbReference>